<organism evidence="5 6">
    <name type="scientific">Robiginitalea biformata (strain ATCC BAA-864 / DSM 15991 / KCTC 12146 / HTCC2501)</name>
    <dbReference type="NCBI Taxonomy" id="313596"/>
    <lineage>
        <taxon>Bacteria</taxon>
        <taxon>Pseudomonadati</taxon>
        <taxon>Bacteroidota</taxon>
        <taxon>Flavobacteriia</taxon>
        <taxon>Flavobacteriales</taxon>
        <taxon>Flavobacteriaceae</taxon>
        <taxon>Robiginitalea</taxon>
    </lineage>
</organism>
<evidence type="ECO:0000256" key="3">
    <source>
        <dbReference type="ARBA" id="ARBA00022729"/>
    </source>
</evidence>
<evidence type="ECO:0000256" key="2">
    <source>
        <dbReference type="ARBA" id="ARBA00010742"/>
    </source>
</evidence>
<dbReference type="GO" id="GO:0042597">
    <property type="term" value="C:periplasmic space"/>
    <property type="evidence" value="ECO:0007669"/>
    <property type="project" value="UniProtKB-SubCell"/>
</dbReference>
<dbReference type="PANTHER" id="PTHR30024">
    <property type="entry name" value="ALIPHATIC SULFONATES-BINDING PROTEIN-RELATED"/>
    <property type="match status" value="1"/>
</dbReference>
<dbReference type="KEGG" id="rbi:RB2501_14669"/>
<dbReference type="STRING" id="313596.RB2501_14669"/>
<dbReference type="SUPFAM" id="SSF53850">
    <property type="entry name" value="Periplasmic binding protein-like II"/>
    <property type="match status" value="1"/>
</dbReference>
<dbReference type="HOGENOM" id="CLU_061316_0_0_10"/>
<keyword evidence="3" id="KW-0732">Signal</keyword>
<name>A4CL31_ROBBH</name>
<dbReference type="Proteomes" id="UP000009049">
    <property type="component" value="Chromosome"/>
</dbReference>
<evidence type="ECO:0000313" key="6">
    <source>
        <dbReference type="Proteomes" id="UP000009049"/>
    </source>
</evidence>
<evidence type="ECO:0000313" key="5">
    <source>
        <dbReference type="EMBL" id="EAR15580.1"/>
    </source>
</evidence>
<sequence length="290" mass="32241">MENMARIAGVPEHFNLPWHLALQDGAFARQGIHLEWTDVPQGTGRMCAMLEAGETDLALILTEGFVKAASGGLDAVIVQEYVGSPLQWGIHVGSKSDFQEVGELQNGRAAISRYGSGSHLMAYVLAGNMGWDTQSMGFEVVDTLDGAVSALSAGEADYFMWERFTTQALVDSDVFRRVGVCPTPWPCFVLVARGEYARSKPGVLQTLLQVINSYTSRFKAIPDIDQTLALRYDQKLEDIRSWLKITEWSQQQVEVHVLDNVINTLFELNLLSNNIRKEDFLWEPTSGNPK</sequence>
<protein>
    <recommendedName>
        <fullName evidence="4">Ca3427-like PBP 2 domain-containing protein</fullName>
    </recommendedName>
</protein>
<accession>A4CL31</accession>
<dbReference type="EMBL" id="CP001712">
    <property type="protein sequence ID" value="EAR15580.1"/>
    <property type="molecule type" value="Genomic_DNA"/>
</dbReference>
<dbReference type="PANTHER" id="PTHR30024:SF47">
    <property type="entry name" value="TAURINE-BINDING PERIPLASMIC PROTEIN"/>
    <property type="match status" value="1"/>
</dbReference>
<dbReference type="eggNOG" id="COG0715">
    <property type="taxonomic scope" value="Bacteria"/>
</dbReference>
<keyword evidence="6" id="KW-1185">Reference proteome</keyword>
<dbReference type="InterPro" id="IPR054364">
    <property type="entry name" value="Ca3427-like_PBP2"/>
</dbReference>
<dbReference type="Pfam" id="PF22384">
    <property type="entry name" value="PBP2_Ca3427_like"/>
    <property type="match status" value="1"/>
</dbReference>
<evidence type="ECO:0000259" key="4">
    <source>
        <dbReference type="Pfam" id="PF22384"/>
    </source>
</evidence>
<reference evidence="5 6" key="1">
    <citation type="journal article" date="2009" name="J. Bacteriol.">
        <title>Complete genome sequence of Robiginitalea biformata HTCC2501.</title>
        <authorList>
            <person name="Oh H.M."/>
            <person name="Giovannoni S.J."/>
            <person name="Lee K."/>
            <person name="Ferriera S."/>
            <person name="Johnson J."/>
            <person name="Cho J.C."/>
        </authorList>
    </citation>
    <scope>NUCLEOTIDE SEQUENCE [LARGE SCALE GENOMIC DNA]</scope>
    <source>
        <strain evidence="6">ATCC BAA-864 / HTCC2501 / KCTC 12146</strain>
    </source>
</reference>
<dbReference type="CDD" id="cd13637">
    <property type="entry name" value="PBP2_Ca3427_like"/>
    <property type="match status" value="1"/>
</dbReference>
<feature type="domain" description="Ca3427-like PBP 2" evidence="4">
    <location>
        <begin position="88"/>
        <end position="179"/>
    </location>
</feature>
<dbReference type="RefSeq" id="WP_015754896.1">
    <property type="nucleotide sequence ID" value="NC_013222.1"/>
</dbReference>
<gene>
    <name evidence="5" type="ordered locus">RB2501_14669</name>
</gene>
<dbReference type="AlphaFoldDB" id="A4CL31"/>
<comment type="subcellular location">
    <subcellularLocation>
        <location evidence="1">Periplasm</location>
    </subcellularLocation>
</comment>
<comment type="similarity">
    <text evidence="2">Belongs to the bacterial solute-binding protein SsuA/TauA family.</text>
</comment>
<evidence type="ECO:0000256" key="1">
    <source>
        <dbReference type="ARBA" id="ARBA00004418"/>
    </source>
</evidence>
<dbReference type="Gene3D" id="3.40.190.10">
    <property type="entry name" value="Periplasmic binding protein-like II"/>
    <property type="match status" value="2"/>
</dbReference>
<proteinExistence type="inferred from homology"/>